<gene>
    <name evidence="2" type="ORF">J3A84_12205</name>
</gene>
<dbReference type="Proteomes" id="UP000664218">
    <property type="component" value="Unassembled WGS sequence"/>
</dbReference>
<keyword evidence="1" id="KW-0472">Membrane</keyword>
<evidence type="ECO:0000313" key="3">
    <source>
        <dbReference type="Proteomes" id="UP000664218"/>
    </source>
</evidence>
<keyword evidence="3" id="KW-1185">Reference proteome</keyword>
<feature type="transmembrane region" description="Helical" evidence="1">
    <location>
        <begin position="6"/>
        <end position="29"/>
    </location>
</feature>
<dbReference type="EMBL" id="JAFNJU010000009">
    <property type="protein sequence ID" value="MBO1265793.1"/>
    <property type="molecule type" value="Genomic_DNA"/>
</dbReference>
<feature type="transmembrane region" description="Helical" evidence="1">
    <location>
        <begin position="36"/>
        <end position="55"/>
    </location>
</feature>
<reference evidence="2" key="1">
    <citation type="submission" date="2021-03" db="EMBL/GenBank/DDBJ databases">
        <title>Proteiniclasticum marinus sp. nov., isolated from tidal flat sediment.</title>
        <authorList>
            <person name="Namirimu T."/>
            <person name="Yang J.-A."/>
            <person name="Yang S.-H."/>
            <person name="Kim Y.-J."/>
            <person name="Kwon K.K."/>
        </authorList>
    </citation>
    <scope>NUCLEOTIDE SEQUENCE</scope>
    <source>
        <strain evidence="2">SCR006</strain>
    </source>
</reference>
<keyword evidence="1" id="KW-0812">Transmembrane</keyword>
<sequence>MNWTNLLVIFAMSIAIFFVYSIVNINYLSKLKVSKWTVLVVSLVFLFIGLIIPAYTDNLVIHYIPTAIFVFFFLWYSDLSGLSKIGAPKNRTSATNTTTIRPKAKPNKLKYVDEKDIVKAEELKGKNKLFKKNKK</sequence>
<dbReference type="RefSeq" id="WP_207600313.1">
    <property type="nucleotide sequence ID" value="NZ_JAFNJU010000009.1"/>
</dbReference>
<feature type="transmembrane region" description="Helical" evidence="1">
    <location>
        <begin position="61"/>
        <end position="79"/>
    </location>
</feature>
<protein>
    <submittedName>
        <fullName evidence="2">Uncharacterized protein</fullName>
    </submittedName>
</protein>
<organism evidence="2 3">
    <name type="scientific">Proteiniclasticum aestuarii</name>
    <dbReference type="NCBI Taxonomy" id="2817862"/>
    <lineage>
        <taxon>Bacteria</taxon>
        <taxon>Bacillati</taxon>
        <taxon>Bacillota</taxon>
        <taxon>Clostridia</taxon>
        <taxon>Eubacteriales</taxon>
        <taxon>Clostridiaceae</taxon>
        <taxon>Proteiniclasticum</taxon>
    </lineage>
</organism>
<evidence type="ECO:0000313" key="2">
    <source>
        <dbReference type="EMBL" id="MBO1265793.1"/>
    </source>
</evidence>
<evidence type="ECO:0000256" key="1">
    <source>
        <dbReference type="SAM" id="Phobius"/>
    </source>
</evidence>
<name>A0A939HEF1_9CLOT</name>
<proteinExistence type="predicted"/>
<keyword evidence="1" id="KW-1133">Transmembrane helix</keyword>
<dbReference type="AlphaFoldDB" id="A0A939HEF1"/>
<comment type="caution">
    <text evidence="2">The sequence shown here is derived from an EMBL/GenBank/DDBJ whole genome shotgun (WGS) entry which is preliminary data.</text>
</comment>
<accession>A0A939HEF1</accession>